<reference evidence="2" key="1">
    <citation type="submission" date="2023-07" db="EMBL/GenBank/DDBJ databases">
        <title>Genome content predicts the carbon catabolic preferences of heterotrophic bacteria.</title>
        <authorList>
            <person name="Gralka M."/>
        </authorList>
    </citation>
    <scope>NUCLEOTIDE SEQUENCE</scope>
    <source>
        <strain evidence="2">I2M16</strain>
    </source>
</reference>
<gene>
    <name evidence="2" type="ORF">Q4490_00970</name>
</gene>
<dbReference type="EMBL" id="JAUOPG010000001">
    <property type="protein sequence ID" value="MDO6452123.1"/>
    <property type="molecule type" value="Genomic_DNA"/>
</dbReference>
<dbReference type="Proteomes" id="UP001169862">
    <property type="component" value="Unassembled WGS sequence"/>
</dbReference>
<comment type="caution">
    <text evidence="2">The sequence shown here is derived from an EMBL/GenBank/DDBJ whole genome shotgun (WGS) entry which is preliminary data.</text>
</comment>
<protein>
    <submittedName>
        <fullName evidence="2">DUF3047 domain-containing protein</fullName>
    </submittedName>
</protein>
<keyword evidence="1" id="KW-0732">Signal</keyword>
<dbReference type="InterPro" id="IPR021409">
    <property type="entry name" value="DUF3047"/>
</dbReference>
<dbReference type="AlphaFoldDB" id="A0AAW7XGM9"/>
<dbReference type="PROSITE" id="PS51318">
    <property type="entry name" value="TAT"/>
    <property type="match status" value="1"/>
</dbReference>
<dbReference type="Pfam" id="PF11249">
    <property type="entry name" value="DUF3047"/>
    <property type="match status" value="1"/>
</dbReference>
<dbReference type="RefSeq" id="WP_303548112.1">
    <property type="nucleotide sequence ID" value="NZ_JAUOPG010000001.1"/>
</dbReference>
<proteinExistence type="predicted"/>
<accession>A0AAW7XGM9</accession>
<evidence type="ECO:0000313" key="3">
    <source>
        <dbReference type="Proteomes" id="UP001169862"/>
    </source>
</evidence>
<organism evidence="2 3">
    <name type="scientific">Neptunomonas phycophila</name>
    <dbReference type="NCBI Taxonomy" id="1572645"/>
    <lineage>
        <taxon>Bacteria</taxon>
        <taxon>Pseudomonadati</taxon>
        <taxon>Pseudomonadota</taxon>
        <taxon>Gammaproteobacteria</taxon>
        <taxon>Oceanospirillales</taxon>
        <taxon>Oceanospirillaceae</taxon>
        <taxon>Neptunomonas</taxon>
    </lineage>
</organism>
<feature type="chain" id="PRO_5043588881" evidence="1">
    <location>
        <begin position="33"/>
        <end position="399"/>
    </location>
</feature>
<feature type="signal peptide" evidence="1">
    <location>
        <begin position="1"/>
        <end position="32"/>
    </location>
</feature>
<name>A0AAW7XGM9_9GAMM</name>
<dbReference type="InterPro" id="IPR006311">
    <property type="entry name" value="TAT_signal"/>
</dbReference>
<sequence length="399" mass="44589">MSETHRCNHSRRSAIKTLAAAPLLAPCASAFANAPEPPPSPVSGQSLQESVIKLQTLSNAPIKRIERFQLAPTDLPWQKSLGKLEQGQAVTFLLTGHWWFFKEQSRWLEPGFVFFARTTNKTGSSVIYNAMQNTGTFYADRNGSLEIARSVGEFASPQGDLWVPIEQYQASEGHVEGIAIIWEGDPKKGLTQLSSAGDVQGMLKAELQRQRLLSLMPEGWSNIFMFGDGSIYTANAKGHIDCETHKNVGILQYPLTDQSLVSNLQLDWDWIVHQLPSTVPEDTLLAHDYLSMAVEFDDGQDITYMWSSSLPVGKVFRCPIPGWDQVETHVVQRSGTTQLGQWVSEQRNLYDDYKTIINGPATRVVRVWLIANSLFMRQYGECAYQAIRIGPTGQQQTIL</sequence>
<evidence type="ECO:0000313" key="2">
    <source>
        <dbReference type="EMBL" id="MDO6452123.1"/>
    </source>
</evidence>
<evidence type="ECO:0000256" key="1">
    <source>
        <dbReference type="SAM" id="SignalP"/>
    </source>
</evidence>